<dbReference type="RefSeq" id="WP_204632339.1">
    <property type="nucleotide sequence ID" value="NZ_BSOC01000002.1"/>
</dbReference>
<proteinExistence type="predicted"/>
<dbReference type="EMBL" id="JADIKF010000039">
    <property type="protein sequence ID" value="MBM7130786.1"/>
    <property type="molecule type" value="Genomic_DNA"/>
</dbReference>
<gene>
    <name evidence="1" type="ORF">ISS99_14705</name>
</gene>
<protein>
    <submittedName>
        <fullName evidence="1">Uncharacterized protein</fullName>
    </submittedName>
</protein>
<keyword evidence="2" id="KW-1185">Reference proteome</keyword>
<organism evidence="1 2">
    <name type="scientific">Dyella mobilis</name>
    <dbReference type="NCBI Taxonomy" id="1849582"/>
    <lineage>
        <taxon>Bacteria</taxon>
        <taxon>Pseudomonadati</taxon>
        <taxon>Pseudomonadota</taxon>
        <taxon>Gammaproteobacteria</taxon>
        <taxon>Lysobacterales</taxon>
        <taxon>Rhodanobacteraceae</taxon>
        <taxon>Dyella</taxon>
    </lineage>
</organism>
<evidence type="ECO:0000313" key="2">
    <source>
        <dbReference type="Proteomes" id="UP001430193"/>
    </source>
</evidence>
<sequence>MQFIENSVFGLRSASYRLKSQNNPVEFLIFPMIHIGTERYYHAIQSALADCDEIIFEGVASARTALLTTSYRWVTRRRRLGLVTQGQALRLQDLSARLIWGDVSSGEFDADWRKIPWYFRLMVVTLTPPFGSVALCDRDQEIAGKAPYAG</sequence>
<comment type="caution">
    <text evidence="1">The sequence shown here is derived from an EMBL/GenBank/DDBJ whole genome shotgun (WGS) entry which is preliminary data.</text>
</comment>
<reference evidence="1" key="1">
    <citation type="submission" date="2020-10" db="EMBL/GenBank/DDBJ databases">
        <title>Phylogeny of dyella-like bacteria.</title>
        <authorList>
            <person name="Fu J."/>
        </authorList>
    </citation>
    <scope>NUCLEOTIDE SEQUENCE</scope>
    <source>
        <strain evidence="1">DHON07</strain>
    </source>
</reference>
<accession>A0ABS2KI31</accession>
<name>A0ABS2KI31_9GAMM</name>
<dbReference type="Proteomes" id="UP001430193">
    <property type="component" value="Unassembled WGS sequence"/>
</dbReference>
<evidence type="ECO:0000313" key="1">
    <source>
        <dbReference type="EMBL" id="MBM7130786.1"/>
    </source>
</evidence>